<proteinExistence type="predicted"/>
<gene>
    <name evidence="3" type="primary">LOC106819006</name>
</gene>
<feature type="region of interest" description="Disordered" evidence="1">
    <location>
        <begin position="1"/>
        <end position="35"/>
    </location>
</feature>
<sequence length="469" mass="50461">MARRVDKYRKHRTREDKIGSEVPKRAHGAASPVAEDEGIPGPCVWPVRAGGGASSGWQLATTELAIDLAVQAPAWPICRRGRQRRALPCRPAGSASAETRRKVARACDRCQREPATIYMIDIRTQPRSTSYRCSKCYGKEDFPCTVVAPAGQQKTAEVSAAPPGDMSWVVMDPISCKLCRRTYYSGDAGYADHRRHLCTRPSYACHLCPDAAAFSGGRDLQLHYDLCHAALAIKVLSHTGTLSSTATSERGGSRDVAAEPSPSDQQGAPGEAVDDDADRRVVCDVCHLVSTREFAGDDGAPFRCDDCIAEQGDAVSSEHSQGGAGDAPGGAGANECSQVIGVVYNKRWGQRAPPLRVKRRSVSVDEAAGESDGRAKAWEKPPRGTAPPPPSGRGRDDDDVPRPTTRRPGGATAHACRACSVALSLNNQGGSLGCTIRQLVGVERRRRRGDLWRPFRARHAMLRTPFADC</sequence>
<feature type="compositionally biased region" description="Basic residues" evidence="1">
    <location>
        <begin position="1"/>
        <end position="12"/>
    </location>
</feature>
<keyword evidence="2" id="KW-1185">Reference proteome</keyword>
<name>A0ABM1F3Y2_PRICU</name>
<protein>
    <submittedName>
        <fullName evidence="3">Uncharacterized protein LOC106819006</fullName>
    </submittedName>
</protein>
<dbReference type="RefSeq" id="XP_014679153.1">
    <property type="nucleotide sequence ID" value="XM_014823667.1"/>
</dbReference>
<feature type="compositionally biased region" description="Basic and acidic residues" evidence="1">
    <location>
        <begin position="13"/>
        <end position="24"/>
    </location>
</feature>
<evidence type="ECO:0000256" key="1">
    <source>
        <dbReference type="SAM" id="MobiDB-lite"/>
    </source>
</evidence>
<dbReference type="GeneID" id="106819006"/>
<evidence type="ECO:0000313" key="2">
    <source>
        <dbReference type="Proteomes" id="UP000695022"/>
    </source>
</evidence>
<feature type="region of interest" description="Disordered" evidence="1">
    <location>
        <begin position="356"/>
        <end position="412"/>
    </location>
</feature>
<evidence type="ECO:0000313" key="3">
    <source>
        <dbReference type="RefSeq" id="XP_014679153.1"/>
    </source>
</evidence>
<accession>A0ABM1F3Y2</accession>
<organism evidence="2 3">
    <name type="scientific">Priapulus caudatus</name>
    <name type="common">Priapulid worm</name>
    <dbReference type="NCBI Taxonomy" id="37621"/>
    <lineage>
        <taxon>Eukaryota</taxon>
        <taxon>Metazoa</taxon>
        <taxon>Ecdysozoa</taxon>
        <taxon>Scalidophora</taxon>
        <taxon>Priapulida</taxon>
        <taxon>Priapulimorpha</taxon>
        <taxon>Priapulimorphida</taxon>
        <taxon>Priapulidae</taxon>
        <taxon>Priapulus</taxon>
    </lineage>
</organism>
<feature type="region of interest" description="Disordered" evidence="1">
    <location>
        <begin position="243"/>
        <end position="275"/>
    </location>
</feature>
<feature type="compositionally biased region" description="Basic and acidic residues" evidence="1">
    <location>
        <begin position="371"/>
        <end position="382"/>
    </location>
</feature>
<dbReference type="Proteomes" id="UP000695022">
    <property type="component" value="Unplaced"/>
</dbReference>
<reference evidence="3" key="1">
    <citation type="submission" date="2025-08" db="UniProtKB">
        <authorList>
            <consortium name="RefSeq"/>
        </authorList>
    </citation>
    <scope>IDENTIFICATION</scope>
</reference>